<dbReference type="PANTHER" id="PTHR13696">
    <property type="entry name" value="P-LOOP CONTAINING NUCLEOSIDE TRIPHOSPHATE HYDROLASE"/>
    <property type="match status" value="1"/>
</dbReference>
<dbReference type="PANTHER" id="PTHR13696:SF99">
    <property type="entry name" value="COBYRINIC ACID AC-DIAMIDE SYNTHASE"/>
    <property type="match status" value="1"/>
</dbReference>
<evidence type="ECO:0000259" key="2">
    <source>
        <dbReference type="Pfam" id="PF13649"/>
    </source>
</evidence>
<gene>
    <name evidence="3" type="ORF">METHB2_1020001</name>
</gene>
<feature type="domain" description="AAA" evidence="1">
    <location>
        <begin position="1"/>
        <end position="142"/>
    </location>
</feature>
<organism evidence="3 4">
    <name type="scientific">Candidatus Methylobacter favarea</name>
    <dbReference type="NCBI Taxonomy" id="2707345"/>
    <lineage>
        <taxon>Bacteria</taxon>
        <taxon>Pseudomonadati</taxon>
        <taxon>Pseudomonadota</taxon>
        <taxon>Gammaproteobacteria</taxon>
        <taxon>Methylococcales</taxon>
        <taxon>Methylococcaceae</taxon>
        <taxon>Methylobacter</taxon>
    </lineage>
</organism>
<dbReference type="Pfam" id="PF13649">
    <property type="entry name" value="Methyltransf_25"/>
    <property type="match status" value="1"/>
</dbReference>
<reference evidence="3 4" key="1">
    <citation type="submission" date="2020-02" db="EMBL/GenBank/DDBJ databases">
        <authorList>
            <person name="Hogendoorn C."/>
        </authorList>
    </citation>
    <scope>NUCLEOTIDE SEQUENCE [LARGE SCALE GENOMIC DNA]</scope>
    <source>
        <strain evidence="3">METHB21</strain>
    </source>
</reference>
<dbReference type="CDD" id="cd02440">
    <property type="entry name" value="AdoMet_MTases"/>
    <property type="match status" value="1"/>
</dbReference>
<dbReference type="InterPro" id="IPR029063">
    <property type="entry name" value="SAM-dependent_MTases_sf"/>
</dbReference>
<dbReference type="InterPro" id="IPR041698">
    <property type="entry name" value="Methyltransf_25"/>
</dbReference>
<dbReference type="EMBL" id="CADCXN010000005">
    <property type="protein sequence ID" value="CAA9889452.1"/>
    <property type="molecule type" value="Genomic_DNA"/>
</dbReference>
<dbReference type="Proteomes" id="UP000494216">
    <property type="component" value="Unassembled WGS sequence"/>
</dbReference>
<feature type="domain" description="Methyltransferase" evidence="2">
    <location>
        <begin position="190"/>
        <end position="274"/>
    </location>
</feature>
<evidence type="ECO:0000259" key="1">
    <source>
        <dbReference type="Pfam" id="PF13614"/>
    </source>
</evidence>
<dbReference type="RefSeq" id="WP_174624469.1">
    <property type="nucleotide sequence ID" value="NZ_CADCXN010000005.1"/>
</dbReference>
<comment type="caution">
    <text evidence="3">The sequence shown here is derived from an EMBL/GenBank/DDBJ whole genome shotgun (WGS) entry which is preliminary data.</text>
</comment>
<dbReference type="Gene3D" id="3.40.50.150">
    <property type="entry name" value="Vaccinia Virus protein VP39"/>
    <property type="match status" value="1"/>
</dbReference>
<protein>
    <submittedName>
        <fullName evidence="3">ParA-like ATPase involved in plasmid partitioning (Modular protein)</fullName>
    </submittedName>
</protein>
<dbReference type="Gene3D" id="3.40.50.300">
    <property type="entry name" value="P-loop containing nucleotide triphosphate hydrolases"/>
    <property type="match status" value="1"/>
</dbReference>
<dbReference type="InterPro" id="IPR027417">
    <property type="entry name" value="P-loop_NTPase"/>
</dbReference>
<proteinExistence type="predicted"/>
<dbReference type="InterPro" id="IPR025669">
    <property type="entry name" value="AAA_dom"/>
</dbReference>
<keyword evidence="4" id="KW-1185">Reference proteome</keyword>
<dbReference type="Pfam" id="PF13614">
    <property type="entry name" value="AAA_31"/>
    <property type="match status" value="1"/>
</dbReference>
<dbReference type="CDD" id="cd02042">
    <property type="entry name" value="ParAB_family"/>
    <property type="match status" value="1"/>
</dbReference>
<dbReference type="SUPFAM" id="SSF52540">
    <property type="entry name" value="P-loop containing nucleoside triphosphate hydrolases"/>
    <property type="match status" value="1"/>
</dbReference>
<evidence type="ECO:0000313" key="3">
    <source>
        <dbReference type="EMBL" id="CAA9889452.1"/>
    </source>
</evidence>
<dbReference type="InterPro" id="IPR050678">
    <property type="entry name" value="DNA_Partitioning_ATPase"/>
</dbReference>
<dbReference type="AlphaFoldDB" id="A0A8S0XE51"/>
<dbReference type="SUPFAM" id="SSF53335">
    <property type="entry name" value="S-adenosyl-L-methionine-dependent methyltransferases"/>
    <property type="match status" value="1"/>
</dbReference>
<accession>A0A8S0XE51</accession>
<evidence type="ECO:0000313" key="4">
    <source>
        <dbReference type="Proteomes" id="UP000494216"/>
    </source>
</evidence>
<name>A0A8S0XE51_9GAMM</name>
<sequence length="367" mass="40321">MKTLVASNQKGGVGKTSTLVHLAFDFLERGMKIAVIDLDTQANASCTLQEFKSGYLAIQMFTADGDMQRVCFNDLSAEPVLCSITSDAAMANIEKLTMTEAATRFKSNIKVLDACGFDAGLIDTAPSPGVSMAAALFAADKVGGRKPSHGRHREAVKRACAQLMIPVGMGLRSSIADALASGVPVWKIKKSAEMAMVISIDNEPAMQNQAKNHLKKWADDERLFFCSDDALTALENTATDSVDIVASAYTLHNFQHAYRHKVIAEIFRILKPGGQFINGDRYGLDDMSMHTRLVQKEVSGYFKILIEANKLDLLESWIIHILHDESEDHIMRESLALNQLREMGFSQISLCHRMEVNALLTAIKPAQ</sequence>